<proteinExistence type="predicted"/>
<dbReference type="EMBL" id="JBHRYJ010000003">
    <property type="protein sequence ID" value="MFC3677094.1"/>
    <property type="molecule type" value="Genomic_DNA"/>
</dbReference>
<evidence type="ECO:0000313" key="2">
    <source>
        <dbReference type="EMBL" id="MFC3677094.1"/>
    </source>
</evidence>
<name>A0ABV7VI66_9PROT</name>
<sequence>MSPDTSRWRSSSDYDYVDQLTAPDIGWEWLRRNEDYQRDYAEFSSAPSESASVIERPGRQWGLRFPCCPSSEVDRGASVLASARRHRIGHTNAGAGIHCRR</sequence>
<evidence type="ECO:0000259" key="1">
    <source>
        <dbReference type="Pfam" id="PF20109"/>
    </source>
</evidence>
<dbReference type="Pfam" id="PF20109">
    <property type="entry name" value="Trans_reg_dom"/>
    <property type="match status" value="1"/>
</dbReference>
<accession>A0ABV7VI66</accession>
<dbReference type="RefSeq" id="WP_379728523.1">
    <property type="nucleotide sequence ID" value="NZ_JBHRYJ010000003.1"/>
</dbReference>
<dbReference type="Proteomes" id="UP001595711">
    <property type="component" value="Unassembled WGS sequence"/>
</dbReference>
<comment type="caution">
    <text evidence="2">The sequence shown here is derived from an EMBL/GenBank/DDBJ whole genome shotgun (WGS) entry which is preliminary data.</text>
</comment>
<gene>
    <name evidence="2" type="ORF">ACFOOQ_16175</name>
</gene>
<keyword evidence="3" id="KW-1185">Reference proteome</keyword>
<protein>
    <submittedName>
        <fullName evidence="2">Transcriptional regulator domain-containing protein</fullName>
    </submittedName>
</protein>
<evidence type="ECO:0000313" key="3">
    <source>
        <dbReference type="Proteomes" id="UP001595711"/>
    </source>
</evidence>
<feature type="domain" description="Transcriptional regulator-like" evidence="1">
    <location>
        <begin position="7"/>
        <end position="66"/>
    </location>
</feature>
<dbReference type="InterPro" id="IPR045465">
    <property type="entry name" value="Trans_reg_dom"/>
</dbReference>
<organism evidence="2 3">
    <name type="scientific">Ferrovibrio xuzhouensis</name>
    <dbReference type="NCBI Taxonomy" id="1576914"/>
    <lineage>
        <taxon>Bacteria</taxon>
        <taxon>Pseudomonadati</taxon>
        <taxon>Pseudomonadota</taxon>
        <taxon>Alphaproteobacteria</taxon>
        <taxon>Rhodospirillales</taxon>
        <taxon>Rhodospirillaceae</taxon>
        <taxon>Ferrovibrio</taxon>
    </lineage>
</organism>
<reference evidence="3" key="1">
    <citation type="journal article" date="2019" name="Int. J. Syst. Evol. Microbiol.">
        <title>The Global Catalogue of Microorganisms (GCM) 10K type strain sequencing project: providing services to taxonomists for standard genome sequencing and annotation.</title>
        <authorList>
            <consortium name="The Broad Institute Genomics Platform"/>
            <consortium name="The Broad Institute Genome Sequencing Center for Infectious Disease"/>
            <person name="Wu L."/>
            <person name="Ma J."/>
        </authorList>
    </citation>
    <scope>NUCLEOTIDE SEQUENCE [LARGE SCALE GENOMIC DNA]</scope>
    <source>
        <strain evidence="3">KCTC 42182</strain>
    </source>
</reference>